<evidence type="ECO:0000313" key="1">
    <source>
        <dbReference type="EMBL" id="OBJ36668.1"/>
    </source>
</evidence>
<proteinExistence type="predicted"/>
<dbReference type="Gene3D" id="3.30.530.20">
    <property type="match status" value="1"/>
</dbReference>
<reference evidence="1 2" key="1">
    <citation type="submission" date="2016-06" db="EMBL/GenBank/DDBJ databases">
        <authorList>
            <person name="Kjaerup R.B."/>
            <person name="Dalgaard T.S."/>
            <person name="Juul-Madsen H.R."/>
        </authorList>
    </citation>
    <scope>NUCLEOTIDE SEQUENCE [LARGE SCALE GENOMIC DNA]</scope>
    <source>
        <strain evidence="1 2">1127319.6</strain>
    </source>
</reference>
<comment type="caution">
    <text evidence="1">The sequence shown here is derived from an EMBL/GenBank/DDBJ whole genome shotgun (WGS) entry which is preliminary data.</text>
</comment>
<dbReference type="InterPro" id="IPR023393">
    <property type="entry name" value="START-like_dom_sf"/>
</dbReference>
<evidence type="ECO:0000313" key="2">
    <source>
        <dbReference type="Proteomes" id="UP000093898"/>
    </source>
</evidence>
<protein>
    <recommendedName>
        <fullName evidence="3">SRPBCC family protein</fullName>
    </recommendedName>
</protein>
<dbReference type="Proteomes" id="UP000093898">
    <property type="component" value="Unassembled WGS sequence"/>
</dbReference>
<evidence type="ECO:0008006" key="3">
    <source>
        <dbReference type="Google" id="ProtNLM"/>
    </source>
</evidence>
<sequence>MQVRDGPADSFVGRERLVSRDDADCRVAYSLIGDTAHRVHDNAVMRVTAVGPARCRFLWSRDVLPDEAAGPLRAAVEQAAPIIKSALESSTVG</sequence>
<organism evidence="1 2">
    <name type="scientific">Mycolicibacterium mucogenicum</name>
    <name type="common">Mycobacterium mucogenicum</name>
    <dbReference type="NCBI Taxonomy" id="56689"/>
    <lineage>
        <taxon>Bacteria</taxon>
        <taxon>Bacillati</taxon>
        <taxon>Actinomycetota</taxon>
        <taxon>Actinomycetes</taxon>
        <taxon>Mycobacteriales</taxon>
        <taxon>Mycobacteriaceae</taxon>
        <taxon>Mycolicibacterium</taxon>
    </lineage>
</organism>
<dbReference type="AlphaFoldDB" id="A0A1A3GMV4"/>
<dbReference type="SUPFAM" id="SSF55961">
    <property type="entry name" value="Bet v1-like"/>
    <property type="match status" value="1"/>
</dbReference>
<dbReference type="STRING" id="56689.GCA_001291445_05542"/>
<gene>
    <name evidence="1" type="ORF">A5630_06430</name>
</gene>
<accession>A0A1A3GMV4</accession>
<dbReference type="OrthoDB" id="6024794at2"/>
<dbReference type="RefSeq" id="WP_064985755.1">
    <property type="nucleotide sequence ID" value="NZ_LZLC01000241.1"/>
</dbReference>
<name>A0A1A3GMV4_MYCMU</name>
<dbReference type="EMBL" id="LZLC01000241">
    <property type="protein sequence ID" value="OBJ36668.1"/>
    <property type="molecule type" value="Genomic_DNA"/>
</dbReference>